<evidence type="ECO:0000313" key="3">
    <source>
        <dbReference type="EMBL" id="KAE9627920.1"/>
    </source>
</evidence>
<dbReference type="PANTHER" id="PTHR37813">
    <property type="entry name" value="FELS-2 PROPHAGE PROTEIN"/>
    <property type="match status" value="1"/>
</dbReference>
<dbReference type="PANTHER" id="PTHR37813:SF1">
    <property type="entry name" value="FELS-2 PROPHAGE PROTEIN"/>
    <property type="match status" value="1"/>
</dbReference>
<comment type="caution">
    <text evidence="3">The sequence shown here is derived from an EMBL/GenBank/DDBJ whole genome shotgun (WGS) entry which is preliminary data.</text>
</comment>
<feature type="coiled-coil region" evidence="1">
    <location>
        <begin position="55"/>
        <end position="89"/>
    </location>
</feature>
<keyword evidence="1" id="KW-0175">Coiled coil</keyword>
<evidence type="ECO:0000256" key="2">
    <source>
        <dbReference type="SAM" id="Phobius"/>
    </source>
</evidence>
<evidence type="ECO:0000313" key="4">
    <source>
        <dbReference type="Proteomes" id="UP000441586"/>
    </source>
</evidence>
<evidence type="ECO:0000256" key="1">
    <source>
        <dbReference type="SAM" id="Coils"/>
    </source>
</evidence>
<sequence>MGKQRLSAEITIGSVLENSFKKNVGLIRSGFDKVGGSISLVKARQRELTRDRNLLKKQGKSVEALDREYEDLERTLEDLVRKQRRWERAMRDSARVGETFGRMTSNIGRMGRRMAVGLTAAGAGIFALTSSTAAYGDNVAKTAGKLGIGIEALQEYRYAAERSGVSIESFDSSLTAMQKRLGEAAQGTGAAKKALDQIGLSAQDLVNMGPADAMAAIADKMQLIEHPAERAAIAAALFSRSGIGMVNMLGNGSEALQQLREDALKTGYVLSVDAARDAESFADAQLDAQLVIKGLKNTIGAELMPVVTRSMKTFSAWAVTNRDDIADFARTASEKLEAALPVIGQVAEGMGRVATTVGSVMSKVAEMVGGWDNFGIVIGTVFAARTIGSIASFGLAVGRLGLSLVNLAGITPLVVTGIRAIGSALLMNPIGLAVAAIAGSAYLIYQNWEKIGPWYGELWDGVKTIFHGIGGFISGVWRGDMDAAAAGLSTAWDGAKSYLSTALDGIGGVFSFAWTNGIKPITDKLGMTDEIEAAWQGLGGWFGTYWEGVKTTFQGVGSFISGAWLGDMDAAADGLSKAWEGAKGHLATIFGGIGIVYKSAWNDAIKPVVDSLGITDAITSAWQTVKTELQQVLDWLGQKFDWLMGKLQPVLDGLTWLRDKGVAALDSIGYFGSGETGQGEIPAEDSLRPSGLGLQRQNDVLRQQRDRLRALGVPEDRLPKISGSFLGGDIGRGFRRVGEQGPETIWNSKGGYVAHASATERLSRLSARAEPLMSALGGGLRRVMDQAQAAAAPVMQQVQQATQAMTPAMMPALAPAAQPAPVIIHAQINAQNMSVSDLADELERRGRAAQAGALYDGAHDYGQYGGG</sequence>
<protein>
    <submittedName>
        <fullName evidence="3">Phage tail tape measure protein</fullName>
    </submittedName>
</protein>
<organism evidence="3 4">
    <name type="scientific">Parasedimentitalea maritima</name>
    <dbReference type="NCBI Taxonomy" id="2578117"/>
    <lineage>
        <taxon>Bacteria</taxon>
        <taxon>Pseudomonadati</taxon>
        <taxon>Pseudomonadota</taxon>
        <taxon>Alphaproteobacteria</taxon>
        <taxon>Rhodobacterales</taxon>
        <taxon>Paracoccaceae</taxon>
        <taxon>Parasedimentitalea</taxon>
    </lineage>
</organism>
<gene>
    <name evidence="3" type="ORF">GP644_17655</name>
</gene>
<dbReference type="AlphaFoldDB" id="A0A6A4R8J9"/>
<keyword evidence="2" id="KW-1133">Transmembrane helix</keyword>
<feature type="transmembrane region" description="Helical" evidence="2">
    <location>
        <begin position="427"/>
        <end position="445"/>
    </location>
</feature>
<reference evidence="3 4" key="1">
    <citation type="submission" date="2019-12" db="EMBL/GenBank/DDBJ databases">
        <authorList>
            <person name="Zhang Y.-J."/>
        </authorList>
    </citation>
    <scope>NUCLEOTIDE SEQUENCE [LARGE SCALE GENOMIC DNA]</scope>
    <source>
        <strain evidence="3 4">H18S-6</strain>
    </source>
</reference>
<feature type="transmembrane region" description="Helical" evidence="2">
    <location>
        <begin position="404"/>
        <end position="421"/>
    </location>
</feature>
<dbReference type="RefSeq" id="WP_158980647.1">
    <property type="nucleotide sequence ID" value="NZ_WSFO01000011.1"/>
</dbReference>
<dbReference type="Proteomes" id="UP000441586">
    <property type="component" value="Unassembled WGS sequence"/>
</dbReference>
<keyword evidence="2" id="KW-0472">Membrane</keyword>
<name>A0A6A4R8J9_9RHOB</name>
<keyword evidence="2" id="KW-0812">Transmembrane</keyword>
<accession>A0A6A4R8J9</accession>
<proteinExistence type="predicted"/>
<dbReference type="EMBL" id="WSFO01000011">
    <property type="protein sequence ID" value="KAE9627920.1"/>
    <property type="molecule type" value="Genomic_DNA"/>
</dbReference>